<organism evidence="3 4">
    <name type="scientific">Catalinimonas alkaloidigena</name>
    <dbReference type="NCBI Taxonomy" id="1075417"/>
    <lineage>
        <taxon>Bacteria</taxon>
        <taxon>Pseudomonadati</taxon>
        <taxon>Bacteroidota</taxon>
        <taxon>Cytophagia</taxon>
        <taxon>Cytophagales</taxon>
        <taxon>Catalimonadaceae</taxon>
        <taxon>Catalinimonas</taxon>
    </lineage>
</organism>
<keyword evidence="4" id="KW-1185">Reference proteome</keyword>
<evidence type="ECO:0000313" key="4">
    <source>
        <dbReference type="Proteomes" id="UP000198510"/>
    </source>
</evidence>
<dbReference type="PANTHER" id="PTHR46401:SF2">
    <property type="entry name" value="GLYCOSYLTRANSFERASE WBBK-RELATED"/>
    <property type="match status" value="1"/>
</dbReference>
<dbReference type="CDD" id="cd03801">
    <property type="entry name" value="GT4_PimA-like"/>
    <property type="match status" value="1"/>
</dbReference>
<accession>A0A1G9LI39</accession>
<dbReference type="STRING" id="1075417.SAMN05421823_10755"/>
<reference evidence="3 4" key="1">
    <citation type="submission" date="2016-10" db="EMBL/GenBank/DDBJ databases">
        <authorList>
            <person name="de Groot N.N."/>
        </authorList>
    </citation>
    <scope>NUCLEOTIDE SEQUENCE [LARGE SCALE GENOMIC DNA]</scope>
    <source>
        <strain evidence="3 4">DSM 25186</strain>
    </source>
</reference>
<dbReference type="GO" id="GO:0009103">
    <property type="term" value="P:lipopolysaccharide biosynthetic process"/>
    <property type="evidence" value="ECO:0007669"/>
    <property type="project" value="TreeGrafter"/>
</dbReference>
<dbReference type="Pfam" id="PF13439">
    <property type="entry name" value="Glyco_transf_4"/>
    <property type="match status" value="1"/>
</dbReference>
<dbReference type="Proteomes" id="UP000198510">
    <property type="component" value="Unassembled WGS sequence"/>
</dbReference>
<dbReference type="PANTHER" id="PTHR46401">
    <property type="entry name" value="GLYCOSYLTRANSFERASE WBBK-RELATED"/>
    <property type="match status" value="1"/>
</dbReference>
<dbReference type="AlphaFoldDB" id="A0A1G9LI39"/>
<proteinExistence type="predicted"/>
<protein>
    <submittedName>
        <fullName evidence="3">Glycosyltransferase involved in cell wall bisynthesis</fullName>
    </submittedName>
</protein>
<dbReference type="InterPro" id="IPR028098">
    <property type="entry name" value="Glyco_trans_4-like_N"/>
</dbReference>
<name>A0A1G9LI39_9BACT</name>
<feature type="domain" description="Glycosyltransferase subfamily 4-like N-terminal" evidence="2">
    <location>
        <begin position="55"/>
        <end position="158"/>
    </location>
</feature>
<dbReference type="Pfam" id="PF13692">
    <property type="entry name" value="Glyco_trans_1_4"/>
    <property type="match status" value="1"/>
</dbReference>
<dbReference type="Gene3D" id="3.40.50.2000">
    <property type="entry name" value="Glycogen Phosphorylase B"/>
    <property type="match status" value="2"/>
</dbReference>
<dbReference type="GO" id="GO:0016757">
    <property type="term" value="F:glycosyltransferase activity"/>
    <property type="evidence" value="ECO:0007669"/>
    <property type="project" value="TreeGrafter"/>
</dbReference>
<evidence type="ECO:0000259" key="2">
    <source>
        <dbReference type="Pfam" id="PF13439"/>
    </source>
</evidence>
<evidence type="ECO:0000313" key="3">
    <source>
        <dbReference type="EMBL" id="SDL61561.1"/>
    </source>
</evidence>
<dbReference type="EMBL" id="FNFO01000007">
    <property type="protein sequence ID" value="SDL61561.1"/>
    <property type="molecule type" value="Genomic_DNA"/>
</dbReference>
<keyword evidence="1 3" id="KW-0808">Transferase</keyword>
<gene>
    <name evidence="3" type="ORF">SAMN05421823_10755</name>
</gene>
<dbReference type="SUPFAM" id="SSF53756">
    <property type="entry name" value="UDP-Glycosyltransferase/glycogen phosphorylase"/>
    <property type="match status" value="1"/>
</dbReference>
<sequence length="346" mass="38837">MGRHSGYDLLFTEVERLQFATCYSLARNPNQRLPRGSTRLSNYLLRGASPAAAHTPQSTLLEWRAWEFAQKHAIDIIHVGYLEQHYGYLQRKQQAGKTKVVASVHQPASGWKNKRFGNPAMVRSLDGLIVLCKQDCSYFTQWLPKEKIHFVPHGIDTEFFSPADRPLPKQETVRGIFAGHWLRDFDVLVKVVDDVMQQHPGVHFDLVIPAKAALTPANAMRLLRYPRVVLHQNISDETLVNLYRGASFVLMPLLDSTANNVLLEGMACGLPVIATDVGGVVDYVDASFADLIPPNDIQGMVEKVLTIAAQPEESKRRGQAARDFAVKHFSWPVVAQQMSRVYQQLG</sequence>
<evidence type="ECO:0000256" key="1">
    <source>
        <dbReference type="ARBA" id="ARBA00022679"/>
    </source>
</evidence>